<dbReference type="InterPro" id="IPR031709">
    <property type="entry name" value="PutAbiC"/>
</dbReference>
<comment type="caution">
    <text evidence="2">The sequence shown here is derived from an EMBL/GenBank/DDBJ whole genome shotgun (WGS) entry which is preliminary data.</text>
</comment>
<organism evidence="2 3">
    <name type="scientific">Siphonobacter curvatus</name>
    <dbReference type="NCBI Taxonomy" id="2094562"/>
    <lineage>
        <taxon>Bacteria</taxon>
        <taxon>Pseudomonadati</taxon>
        <taxon>Bacteroidota</taxon>
        <taxon>Cytophagia</taxon>
        <taxon>Cytophagales</taxon>
        <taxon>Cytophagaceae</taxon>
        <taxon>Siphonobacter</taxon>
    </lineage>
</organism>
<keyword evidence="1" id="KW-0472">Membrane</keyword>
<dbReference type="RefSeq" id="WP_104710488.1">
    <property type="nucleotide sequence ID" value="NZ_PTRA01000001.1"/>
</dbReference>
<dbReference type="AlphaFoldDB" id="A0A2S7IN70"/>
<keyword evidence="1" id="KW-1133">Transmembrane helix</keyword>
<gene>
    <name evidence="2" type="ORF">C5O19_05860</name>
</gene>
<reference evidence="3" key="1">
    <citation type="submission" date="2018-02" db="EMBL/GenBank/DDBJ databases">
        <title>Genome sequencing of Solimonas sp. HR-BB.</title>
        <authorList>
            <person name="Lee Y."/>
            <person name="Jeon C.O."/>
        </authorList>
    </citation>
    <scope>NUCLEOTIDE SEQUENCE [LARGE SCALE GENOMIC DNA]</scope>
    <source>
        <strain evidence="3">HR-U</strain>
    </source>
</reference>
<dbReference type="Proteomes" id="UP000239590">
    <property type="component" value="Unassembled WGS sequence"/>
</dbReference>
<evidence type="ECO:0008006" key="4">
    <source>
        <dbReference type="Google" id="ProtNLM"/>
    </source>
</evidence>
<feature type="transmembrane region" description="Helical" evidence="1">
    <location>
        <begin position="53"/>
        <end position="75"/>
    </location>
</feature>
<dbReference type="OrthoDB" id="6678638at2"/>
<accession>A0A2S7IN70</accession>
<keyword evidence="3" id="KW-1185">Reference proteome</keyword>
<evidence type="ECO:0000313" key="3">
    <source>
        <dbReference type="Proteomes" id="UP000239590"/>
    </source>
</evidence>
<protein>
    <recommendedName>
        <fullName evidence="4">Phage abortive infection protein</fullName>
    </recommendedName>
</protein>
<sequence length="360" mass="42375">MATKKEFKMMSLGMTVLIIFCAFLILSMPYFLIKKSFIGGMDFTGTGQIGDTIGGITAPFIGIATSVLTFLAFFVQYKFNIQQNERIDKQDEEIKIDKFENRFYSLLSILRENIAEISIKDEYKSRRAFVYMFNEFRFCYYELSVINVENRYCLSENELTNISFLVFMFGIGNTSDDVIISILEPRFKDLLINYLMRLEQKQEIWSESMVNNFANIEEQDKVPGKIILKLNDELDRKITFMSKYKPFAGHLSRLGHYFRHLYHIVSYVENSTLSEDNKKDYIKTLRAQLSAHEQLLLYYNSYTSLGSSWRSNDNGKNLLLEYKLLRNIPIPLADFGPKIRVEYDEPNYFEWEQVEELFNR</sequence>
<evidence type="ECO:0000313" key="2">
    <source>
        <dbReference type="EMBL" id="PQA59181.1"/>
    </source>
</evidence>
<evidence type="ECO:0000256" key="1">
    <source>
        <dbReference type="SAM" id="Phobius"/>
    </source>
</evidence>
<feature type="transmembrane region" description="Helical" evidence="1">
    <location>
        <begin position="12"/>
        <end position="33"/>
    </location>
</feature>
<name>A0A2S7IN70_9BACT</name>
<proteinExistence type="predicted"/>
<keyword evidence="1" id="KW-0812">Transmembrane</keyword>
<dbReference type="EMBL" id="PTRA01000001">
    <property type="protein sequence ID" value="PQA59181.1"/>
    <property type="molecule type" value="Genomic_DNA"/>
</dbReference>
<dbReference type="Pfam" id="PF16872">
    <property type="entry name" value="putAbiC"/>
    <property type="match status" value="1"/>
</dbReference>